<reference evidence="2 3" key="1">
    <citation type="journal article" date="2016" name="Nat. Commun.">
        <title>Thousands of microbial genomes shed light on interconnected biogeochemical processes in an aquifer system.</title>
        <authorList>
            <person name="Anantharaman K."/>
            <person name="Brown C.T."/>
            <person name="Hug L.A."/>
            <person name="Sharon I."/>
            <person name="Castelle C.J."/>
            <person name="Probst A.J."/>
            <person name="Thomas B.C."/>
            <person name="Singh A."/>
            <person name="Wilkins M.J."/>
            <person name="Karaoz U."/>
            <person name="Brodie E.L."/>
            <person name="Williams K.H."/>
            <person name="Hubbard S.S."/>
            <person name="Banfield J.F."/>
        </authorList>
    </citation>
    <scope>NUCLEOTIDE SEQUENCE [LARGE SCALE GENOMIC DNA]</scope>
</reference>
<comment type="caution">
    <text evidence="2">The sequence shown here is derived from an EMBL/GenBank/DDBJ whole genome shotgun (WGS) entry which is preliminary data.</text>
</comment>
<feature type="transmembrane region" description="Helical" evidence="1">
    <location>
        <begin position="120"/>
        <end position="143"/>
    </location>
</feature>
<protein>
    <submittedName>
        <fullName evidence="2">Uncharacterized protein</fullName>
    </submittedName>
</protein>
<dbReference type="STRING" id="1797259.A2989_00850"/>
<proteinExistence type="predicted"/>
<gene>
    <name evidence="2" type="ORF">A2989_00850</name>
</gene>
<evidence type="ECO:0000256" key="1">
    <source>
        <dbReference type="SAM" id="Phobius"/>
    </source>
</evidence>
<sequence length="166" mass="18513">MPDNVDIDQEFTKAGAKPMHRVSKWYEYLDQVPLIPLSLVISEITIFALGINRQQLLPWHLTSAAIFCLSEIADTYSTAKAIEAVNTAEKITGQVILIREANRYHSARPSMREMTSGKNALFMANKMAASIIVPHFGILAGIFKGILAVNNLWIAKEYGKHKNKSI</sequence>
<name>A0A1F4ZD58_9BACT</name>
<keyword evidence="1" id="KW-0812">Transmembrane</keyword>
<organism evidence="2 3">
    <name type="scientific">Candidatus Amesbacteria bacterium RIFCSPLOWO2_01_FULL_48_25</name>
    <dbReference type="NCBI Taxonomy" id="1797259"/>
    <lineage>
        <taxon>Bacteria</taxon>
        <taxon>Candidatus Amesiibacteriota</taxon>
    </lineage>
</organism>
<evidence type="ECO:0000313" key="2">
    <source>
        <dbReference type="EMBL" id="OGD03364.1"/>
    </source>
</evidence>
<accession>A0A1F4ZD58</accession>
<dbReference type="EMBL" id="MEXN01000007">
    <property type="protein sequence ID" value="OGD03364.1"/>
    <property type="molecule type" value="Genomic_DNA"/>
</dbReference>
<keyword evidence="1" id="KW-0472">Membrane</keyword>
<evidence type="ECO:0000313" key="3">
    <source>
        <dbReference type="Proteomes" id="UP000177080"/>
    </source>
</evidence>
<keyword evidence="1" id="KW-1133">Transmembrane helix</keyword>
<dbReference type="AlphaFoldDB" id="A0A1F4ZD58"/>
<dbReference type="Proteomes" id="UP000177080">
    <property type="component" value="Unassembled WGS sequence"/>
</dbReference>